<dbReference type="OrthoDB" id="448649at2759"/>
<dbReference type="Proteomes" id="UP000236544">
    <property type="component" value="Unassembled WGS sequence"/>
</dbReference>
<evidence type="ECO:0000256" key="4">
    <source>
        <dbReference type="ARBA" id="ARBA00022448"/>
    </source>
</evidence>
<evidence type="ECO:0000256" key="7">
    <source>
        <dbReference type="ARBA" id="ARBA00022927"/>
    </source>
</evidence>
<gene>
    <name evidence="10" type="ORF">LAQU0_S01e14026g</name>
</gene>
<keyword evidence="8" id="KW-0811">Translocation</keyword>
<evidence type="ECO:0000313" key="11">
    <source>
        <dbReference type="Proteomes" id="UP000236544"/>
    </source>
</evidence>
<keyword evidence="7" id="KW-0653">Protein transport</keyword>
<dbReference type="GO" id="GO:0005783">
    <property type="term" value="C:endoplasmic reticulum"/>
    <property type="evidence" value="ECO:0007669"/>
    <property type="project" value="InterPro"/>
</dbReference>
<evidence type="ECO:0000256" key="9">
    <source>
        <dbReference type="SAM" id="SignalP"/>
    </source>
</evidence>
<dbReference type="Pfam" id="PF16782">
    <property type="entry name" value="SIL1"/>
    <property type="match status" value="1"/>
</dbReference>
<dbReference type="Gene3D" id="1.25.10.10">
    <property type="entry name" value="Leucine-rich Repeat Variant"/>
    <property type="match status" value="1"/>
</dbReference>
<keyword evidence="5 9" id="KW-0732">Signal</keyword>
<feature type="chain" id="PRO_5006016192" description="Nucleotide exchange factor SIL1" evidence="9">
    <location>
        <begin position="19"/>
        <end position="374"/>
    </location>
</feature>
<evidence type="ECO:0000256" key="3">
    <source>
        <dbReference type="ARBA" id="ARBA00015352"/>
    </source>
</evidence>
<comment type="similarity">
    <text evidence="1">Belongs to the SIL1 family.</text>
</comment>
<evidence type="ECO:0000256" key="2">
    <source>
        <dbReference type="ARBA" id="ARBA00011799"/>
    </source>
</evidence>
<name>A0A0N7MKY3_9SACH</name>
<feature type="signal peptide" evidence="9">
    <location>
        <begin position="1"/>
        <end position="18"/>
    </location>
</feature>
<dbReference type="EMBL" id="LN890560">
    <property type="protein sequence ID" value="CUS20759.1"/>
    <property type="molecule type" value="Genomic_DNA"/>
</dbReference>
<comment type="subunit">
    <text evidence="2">Interacts with KAR2.</text>
</comment>
<keyword evidence="11" id="KW-1185">Reference proteome</keyword>
<evidence type="ECO:0000256" key="5">
    <source>
        <dbReference type="ARBA" id="ARBA00022729"/>
    </source>
</evidence>
<evidence type="ECO:0000256" key="8">
    <source>
        <dbReference type="ARBA" id="ARBA00023010"/>
    </source>
</evidence>
<dbReference type="GO" id="GO:0015031">
    <property type="term" value="P:protein transport"/>
    <property type="evidence" value="ECO:0007669"/>
    <property type="project" value="UniProtKB-KW"/>
</dbReference>
<evidence type="ECO:0000256" key="1">
    <source>
        <dbReference type="ARBA" id="ARBA00010588"/>
    </source>
</evidence>
<reference evidence="11" key="1">
    <citation type="submission" date="2015-10" db="EMBL/GenBank/DDBJ databases">
        <authorList>
            <person name="Devillers H."/>
        </authorList>
    </citation>
    <scope>NUCLEOTIDE SEQUENCE [LARGE SCALE GENOMIC DNA]</scope>
</reference>
<proteinExistence type="inferred from homology"/>
<protein>
    <recommendedName>
        <fullName evidence="3">Nucleotide exchange factor SIL1</fullName>
    </recommendedName>
</protein>
<keyword evidence="6" id="KW-0256">Endoplasmic reticulum</keyword>
<accession>A0A0N7MKY3</accession>
<sequence>MHWLLLAVPALANQLVTLSPESQLSASPAASAAPVSSLELPAQAASIFEPKPFWQPILPSQHIPAGLEVRMNLESGLREARLPQEDQDSSYEFSSQFEHARELARSGDFTATDAALDDLLEFSHDYRYGYKIIGHEFPWLAQLLSDPQTPASTKKVCLSMLAACLRNNPPAVELVHNADPRFVSAVLTEMRALAQLPATPDRVVLAKRYLSVVQALAPESSSQIDQDVLLELCHWGDQQVRMKALEIAALLYRDAQSSGSQALAKRSQDAHDVQKWVDEFSSGIQQEHVDELHIRNFFNSLYNIKQQMGRNVKVGSEFLSWLSKEAAARQQSLKSGLHERDLDQLEFDRRLVESRHLVFGNPMAHRAKHFDDEL</sequence>
<dbReference type="GO" id="GO:0000774">
    <property type="term" value="F:adenyl-nucleotide exchange factor activity"/>
    <property type="evidence" value="ECO:0007669"/>
    <property type="project" value="InterPro"/>
</dbReference>
<dbReference type="InterPro" id="IPR031884">
    <property type="entry name" value="Sil1_fungi"/>
</dbReference>
<dbReference type="AlphaFoldDB" id="A0A0N7MKY3"/>
<organism evidence="10 11">
    <name type="scientific">Lachancea quebecensis</name>
    <dbReference type="NCBI Taxonomy" id="1654605"/>
    <lineage>
        <taxon>Eukaryota</taxon>
        <taxon>Fungi</taxon>
        <taxon>Dikarya</taxon>
        <taxon>Ascomycota</taxon>
        <taxon>Saccharomycotina</taxon>
        <taxon>Saccharomycetes</taxon>
        <taxon>Saccharomycetales</taxon>
        <taxon>Saccharomycetaceae</taxon>
        <taxon>Lachancea</taxon>
    </lineage>
</organism>
<dbReference type="InterPro" id="IPR011989">
    <property type="entry name" value="ARM-like"/>
</dbReference>
<evidence type="ECO:0000256" key="6">
    <source>
        <dbReference type="ARBA" id="ARBA00022824"/>
    </source>
</evidence>
<evidence type="ECO:0000313" key="10">
    <source>
        <dbReference type="EMBL" id="CUS20759.1"/>
    </source>
</evidence>
<keyword evidence="4" id="KW-0813">Transport</keyword>